<organism evidence="2 3">
    <name type="scientific">Magnusiomyces paraingens</name>
    <dbReference type="NCBI Taxonomy" id="2606893"/>
    <lineage>
        <taxon>Eukaryota</taxon>
        <taxon>Fungi</taxon>
        <taxon>Dikarya</taxon>
        <taxon>Ascomycota</taxon>
        <taxon>Saccharomycotina</taxon>
        <taxon>Dipodascomycetes</taxon>
        <taxon>Dipodascales</taxon>
        <taxon>Dipodascaceae</taxon>
        <taxon>Magnusiomyces</taxon>
    </lineage>
</organism>
<accession>A0A5E8BJY9</accession>
<evidence type="ECO:0000256" key="1">
    <source>
        <dbReference type="SAM" id="MobiDB-lite"/>
    </source>
</evidence>
<sequence>MYLKPLVGSTSRIIGVRPVLTAALQAKQTATASMMVRYASNKTQSTQTMDIKYFGIPTDVYIPPSPKNVPPFYKNPKLALKSIIRKAIMLVKNTVFIAQFRLKSKISPRFVEWKNLALETYVDTNHAFAERRLDLVRDRLSLWVYESLKSRLESVPKDVKLNWKLVKFNSTPKIVSVQPLLLPGKPMREIQIIYKIDTRQRLARMSPHSKEPQVVEHDVVDYAAFTFDASKIPARVYFAGTVFESSLEDSLPVASEKAEEMMQSMKIKGDIFRSPPKLNLSKKAELEQKQESK</sequence>
<dbReference type="Gene3D" id="3.10.450.240">
    <property type="match status" value="1"/>
</dbReference>
<protein>
    <recommendedName>
        <fullName evidence="4">MBA1-like protein</fullName>
    </recommendedName>
</protein>
<dbReference type="GO" id="GO:0032979">
    <property type="term" value="P:protein insertion into mitochondrial inner membrane from matrix"/>
    <property type="evidence" value="ECO:0007669"/>
    <property type="project" value="InterPro"/>
</dbReference>
<evidence type="ECO:0008006" key="4">
    <source>
        <dbReference type="Google" id="ProtNLM"/>
    </source>
</evidence>
<dbReference type="Pfam" id="PF07961">
    <property type="entry name" value="MBA1"/>
    <property type="match status" value="1"/>
</dbReference>
<gene>
    <name evidence="2" type="ORF">SAPINGB_P002060</name>
</gene>
<dbReference type="AlphaFoldDB" id="A0A5E8BJY9"/>
<feature type="compositionally biased region" description="Basic and acidic residues" evidence="1">
    <location>
        <begin position="282"/>
        <end position="293"/>
    </location>
</feature>
<dbReference type="OrthoDB" id="19619at2759"/>
<proteinExistence type="predicted"/>
<keyword evidence="3" id="KW-1185">Reference proteome</keyword>
<evidence type="ECO:0000313" key="3">
    <source>
        <dbReference type="Proteomes" id="UP000398389"/>
    </source>
</evidence>
<dbReference type="Proteomes" id="UP000398389">
    <property type="component" value="Unassembled WGS sequence"/>
</dbReference>
<name>A0A5E8BJY9_9ASCO</name>
<dbReference type="InterPro" id="IPR024621">
    <property type="entry name" value="Mba1"/>
</dbReference>
<dbReference type="EMBL" id="CABVLU010000002">
    <property type="protein sequence ID" value="VVT49011.1"/>
    <property type="molecule type" value="Genomic_DNA"/>
</dbReference>
<evidence type="ECO:0000313" key="2">
    <source>
        <dbReference type="EMBL" id="VVT49011.1"/>
    </source>
</evidence>
<dbReference type="RefSeq" id="XP_031852671.1">
    <property type="nucleotide sequence ID" value="XM_031996780.1"/>
</dbReference>
<feature type="region of interest" description="Disordered" evidence="1">
    <location>
        <begin position="269"/>
        <end position="293"/>
    </location>
</feature>
<dbReference type="GO" id="GO:0005743">
    <property type="term" value="C:mitochondrial inner membrane"/>
    <property type="evidence" value="ECO:0007669"/>
    <property type="project" value="InterPro"/>
</dbReference>
<reference evidence="2 3" key="1">
    <citation type="submission" date="2019-09" db="EMBL/GenBank/DDBJ databases">
        <authorList>
            <person name="Brejova B."/>
        </authorList>
    </citation>
    <scope>NUCLEOTIDE SEQUENCE [LARGE SCALE GENOMIC DNA]</scope>
</reference>
<dbReference type="GeneID" id="43580880"/>